<evidence type="ECO:0000313" key="4">
    <source>
        <dbReference type="EMBL" id="ADU91941.1"/>
    </source>
</evidence>
<dbReference type="PANTHER" id="PTHR12526:SF629">
    <property type="entry name" value="TEICHURONIC ACID BIOSYNTHESIS GLYCOSYLTRANSFERASE TUAH-RELATED"/>
    <property type="match status" value="1"/>
</dbReference>
<gene>
    <name evidence="4" type="ordered locus">TEQUI_1016</name>
</gene>
<evidence type="ECO:0000256" key="1">
    <source>
        <dbReference type="ARBA" id="ARBA00022676"/>
    </source>
</evidence>
<name>A0A654KHN2_TAYEM</name>
<dbReference type="AlphaFoldDB" id="A0A654KHN2"/>
<sequence>MKKILIITYDSPNIDRRIYLISDSLEKSGYDVNILTPYANVEEGYEHIKVINLIEKNPFNTVSSPVFIKDILRKYLPNKLFNFIKSLYRSLFTSDGYIPYLEEMKNKATSIKADIYVAVDLITLPIVESCIDKNGGSFVYDAHEFFLGQKILTEKQKECLGKLETDIFPKVDLLITVNEDIRNLFFERYGQVESEIILNATKDCLNEKKYLHDLIGVSRDVPLILYQGGFIGNRKLENLVNMATHLENSLLVMLGWGDLESKLRKLASDLNVLNKKVFFIPKISQKELISYTSSAKIGIIPYEPCDLNTKFCTPNKLFEFICAGIPIAYNSKLVTVDRIIKQYSIGIQIDINDPKGSAQILDNLLVQSKLYNSLEVNVSKANQVVNWENEEKKLLHVFRNLKPKNNSITPQ</sequence>
<evidence type="ECO:0000313" key="5">
    <source>
        <dbReference type="Proteomes" id="UP000007472"/>
    </source>
</evidence>
<dbReference type="EMBL" id="CP002456">
    <property type="protein sequence ID" value="ADU91941.1"/>
    <property type="molecule type" value="Genomic_DNA"/>
</dbReference>
<keyword evidence="2 4" id="KW-0808">Transferase</keyword>
<feature type="domain" description="Glycosyl transferase family 1" evidence="3">
    <location>
        <begin position="220"/>
        <end position="376"/>
    </location>
</feature>
<dbReference type="KEGG" id="teq:TEQUI_1016"/>
<organism evidence="4 5">
    <name type="scientific">Taylorella equigenitalis (strain MCE9)</name>
    <dbReference type="NCBI Taxonomy" id="937774"/>
    <lineage>
        <taxon>Bacteria</taxon>
        <taxon>Pseudomonadati</taxon>
        <taxon>Pseudomonadota</taxon>
        <taxon>Betaproteobacteria</taxon>
        <taxon>Burkholderiales</taxon>
        <taxon>Alcaligenaceae</taxon>
        <taxon>Taylorella</taxon>
    </lineage>
</organism>
<keyword evidence="1" id="KW-0328">Glycosyltransferase</keyword>
<dbReference type="PANTHER" id="PTHR12526">
    <property type="entry name" value="GLYCOSYLTRANSFERASE"/>
    <property type="match status" value="1"/>
</dbReference>
<proteinExistence type="predicted"/>
<reference evidence="4 5" key="1">
    <citation type="journal article" date="2011" name="J. Bacteriol.">
        <title>Genome sequence of Taylorella equigenitalis MCE9, the causative agent of contagious equine metritis.</title>
        <authorList>
            <person name="Hebert L."/>
            <person name="Moumen B."/>
            <person name="Duquesne F."/>
            <person name="Breuil M.F."/>
            <person name="Laugier C."/>
            <person name="Batto J.M."/>
            <person name="Renault P."/>
            <person name="Petry S."/>
        </authorList>
    </citation>
    <scope>NUCLEOTIDE SEQUENCE [LARGE SCALE GENOMIC DNA]</scope>
    <source>
        <strain evidence="4 5">MCE9</strain>
    </source>
</reference>
<protein>
    <submittedName>
        <fullName evidence="4">Glycosyl transferase, group 1</fullName>
    </submittedName>
</protein>
<dbReference type="GO" id="GO:0016757">
    <property type="term" value="F:glycosyltransferase activity"/>
    <property type="evidence" value="ECO:0007669"/>
    <property type="project" value="UniProtKB-KW"/>
</dbReference>
<evidence type="ECO:0000259" key="3">
    <source>
        <dbReference type="Pfam" id="PF00534"/>
    </source>
</evidence>
<accession>A0A654KHN2</accession>
<dbReference type="InterPro" id="IPR001296">
    <property type="entry name" value="Glyco_trans_1"/>
</dbReference>
<dbReference type="SUPFAM" id="SSF53756">
    <property type="entry name" value="UDP-Glycosyltransferase/glycogen phosphorylase"/>
    <property type="match status" value="1"/>
</dbReference>
<dbReference type="Gene3D" id="3.40.50.2000">
    <property type="entry name" value="Glycogen Phosphorylase B"/>
    <property type="match status" value="1"/>
</dbReference>
<dbReference type="Proteomes" id="UP000007472">
    <property type="component" value="Chromosome"/>
</dbReference>
<evidence type="ECO:0000256" key="2">
    <source>
        <dbReference type="ARBA" id="ARBA00022679"/>
    </source>
</evidence>
<dbReference type="Pfam" id="PF00534">
    <property type="entry name" value="Glycos_transf_1"/>
    <property type="match status" value="1"/>
</dbReference>